<dbReference type="PANTHER" id="PTHR43649:SF11">
    <property type="entry name" value="ABC TRANSPORTER SUBSTRATE-BINDING PROTEIN YESO-RELATED"/>
    <property type="match status" value="1"/>
</dbReference>
<dbReference type="Proteomes" id="UP000290624">
    <property type="component" value="Unassembled WGS sequence"/>
</dbReference>
<comment type="caution">
    <text evidence="1">The sequence shown here is derived from an EMBL/GenBank/DDBJ whole genome shotgun (WGS) entry which is preliminary data.</text>
</comment>
<proteinExistence type="predicted"/>
<dbReference type="RefSeq" id="WP_129457410.1">
    <property type="nucleotide sequence ID" value="NZ_PPCV01000001.1"/>
</dbReference>
<dbReference type="EMBL" id="PPCV01000001">
    <property type="protein sequence ID" value="RXW33445.1"/>
    <property type="molecule type" value="Genomic_DNA"/>
</dbReference>
<dbReference type="PROSITE" id="PS51257">
    <property type="entry name" value="PROKAR_LIPOPROTEIN"/>
    <property type="match status" value="1"/>
</dbReference>
<evidence type="ECO:0000313" key="2">
    <source>
        <dbReference type="Proteomes" id="UP000290624"/>
    </source>
</evidence>
<dbReference type="SUPFAM" id="SSF53850">
    <property type="entry name" value="Periplasmic binding protein-like II"/>
    <property type="match status" value="1"/>
</dbReference>
<dbReference type="InterPro" id="IPR006059">
    <property type="entry name" value="SBP"/>
</dbReference>
<gene>
    <name evidence="1" type="ORF">C1706_01400</name>
</gene>
<sequence>MDRRTFLGMGIGIGAATMLASCSQGGGAVSTPSGDPKNATMRFTWWGNDTRTRVTNATIDRYSSKNPGVKIAGEPGEWNGYWDKLATQAAANNAPDIIQMDEKYLADYGARGLLLNLESSVKTDKFLAGTADTGRLPKGLFGINAGVNAPIIVANPKLFQEAGIPLPDDTKWTWDDLRALSLEITRKINRPGVYGTGNLFGQDGLMKAFVRQRGGQQWTSDGKIGWKNEDLEAYFQCLMDMQKDKSIQPPSELAEEDTKPMDQSAIANGRVAMTYLWSNQVKALDAASGTDMKLLRPPAAAGAPTWLWYKASMYWSVSSRSSNTAAAAAFVDWLSNSVDAVSTLTAERGLPPNTECRAALAPSLQPTDKKVAGYLSSIESSVTDAGGLTPVGGSSFQTVFMRKYQDILFNRASIKDAVQQLRDEVQSGLK</sequence>
<organism evidence="1 2">
    <name type="scientific">Propioniciclava flava</name>
    <dbReference type="NCBI Taxonomy" id="2072026"/>
    <lineage>
        <taxon>Bacteria</taxon>
        <taxon>Bacillati</taxon>
        <taxon>Actinomycetota</taxon>
        <taxon>Actinomycetes</taxon>
        <taxon>Propionibacteriales</taxon>
        <taxon>Propionibacteriaceae</taxon>
        <taxon>Propioniciclava</taxon>
    </lineage>
</organism>
<dbReference type="InterPro" id="IPR050490">
    <property type="entry name" value="Bact_solute-bd_prot1"/>
</dbReference>
<accession>A0A4Q2EMZ5</accession>
<protein>
    <submittedName>
        <fullName evidence="1">ABC transporter substrate-binding protein</fullName>
    </submittedName>
</protein>
<keyword evidence="2" id="KW-1185">Reference proteome</keyword>
<reference evidence="1 2" key="1">
    <citation type="submission" date="2018-01" db="EMBL/GenBank/DDBJ databases">
        <title>Lactibacter flavus gen. nov., sp. nov., a novel bacterium of the family Propionibacteriaceae isolated from raw milk and dairy products.</title>
        <authorList>
            <person name="Wenning M."/>
            <person name="Breitenwieser F."/>
            <person name="Huptas C."/>
            <person name="von Neubeck M."/>
            <person name="Busse H.-J."/>
            <person name="Scherer S."/>
        </authorList>
    </citation>
    <scope>NUCLEOTIDE SEQUENCE [LARGE SCALE GENOMIC DNA]</scope>
    <source>
        <strain evidence="1 2">VG341</strain>
    </source>
</reference>
<evidence type="ECO:0000313" key="1">
    <source>
        <dbReference type="EMBL" id="RXW33445.1"/>
    </source>
</evidence>
<dbReference type="Pfam" id="PF01547">
    <property type="entry name" value="SBP_bac_1"/>
    <property type="match status" value="1"/>
</dbReference>
<name>A0A4Q2EMZ5_9ACTN</name>
<dbReference type="OrthoDB" id="1650177at2"/>
<dbReference type="AlphaFoldDB" id="A0A4Q2EMZ5"/>
<dbReference type="Gene3D" id="3.40.190.10">
    <property type="entry name" value="Periplasmic binding protein-like II"/>
    <property type="match status" value="2"/>
</dbReference>
<dbReference type="PANTHER" id="PTHR43649">
    <property type="entry name" value="ARABINOSE-BINDING PROTEIN-RELATED"/>
    <property type="match status" value="1"/>
</dbReference>